<accession>A0A371I5M3</accession>
<evidence type="ECO:0000313" key="1">
    <source>
        <dbReference type="EMBL" id="RDY10335.1"/>
    </source>
</evidence>
<dbReference type="OrthoDB" id="128382at2759"/>
<feature type="non-terminal residue" evidence="1">
    <location>
        <position position="1"/>
    </location>
</feature>
<dbReference type="PANTHER" id="PTHR11439:SF467">
    <property type="entry name" value="INTEGRASE CATALYTIC DOMAIN-CONTAINING PROTEIN"/>
    <property type="match status" value="1"/>
</dbReference>
<dbReference type="PANTHER" id="PTHR11439">
    <property type="entry name" value="GAG-POL-RELATED RETROTRANSPOSON"/>
    <property type="match status" value="1"/>
</dbReference>
<protein>
    <submittedName>
        <fullName evidence="1">Mitochondrial protein</fullName>
    </submittedName>
</protein>
<organism evidence="1 2">
    <name type="scientific">Mucuna pruriens</name>
    <name type="common">Velvet bean</name>
    <name type="synonym">Dolichos pruriens</name>
    <dbReference type="NCBI Taxonomy" id="157652"/>
    <lineage>
        <taxon>Eukaryota</taxon>
        <taxon>Viridiplantae</taxon>
        <taxon>Streptophyta</taxon>
        <taxon>Embryophyta</taxon>
        <taxon>Tracheophyta</taxon>
        <taxon>Spermatophyta</taxon>
        <taxon>Magnoliopsida</taxon>
        <taxon>eudicotyledons</taxon>
        <taxon>Gunneridae</taxon>
        <taxon>Pentapetalae</taxon>
        <taxon>rosids</taxon>
        <taxon>fabids</taxon>
        <taxon>Fabales</taxon>
        <taxon>Fabaceae</taxon>
        <taxon>Papilionoideae</taxon>
        <taxon>50 kb inversion clade</taxon>
        <taxon>NPAAA clade</taxon>
        <taxon>indigoferoid/millettioid clade</taxon>
        <taxon>Phaseoleae</taxon>
        <taxon>Mucuna</taxon>
    </lineage>
</organism>
<dbReference type="Proteomes" id="UP000257109">
    <property type="component" value="Unassembled WGS sequence"/>
</dbReference>
<name>A0A371I5M3_MUCPR</name>
<keyword evidence="2" id="KW-1185">Reference proteome</keyword>
<comment type="caution">
    <text evidence="1">The sequence shown here is derived from an EMBL/GenBank/DDBJ whole genome shotgun (WGS) entry which is preliminary data.</text>
</comment>
<dbReference type="EMBL" id="QJKJ01000861">
    <property type="protein sequence ID" value="RDY10335.1"/>
    <property type="molecule type" value="Genomic_DNA"/>
</dbReference>
<sequence length="156" mass="18604">MGHRDLTRRKEINRLQMVKNKSDRTIHPTNKGRYQRLVGRLIYLPHTRPDIAYVVGVVIRFMHNPSEFHMEVVFTTLHYLKSRPRKGLMISKHNHATVSWYCDFDWGAKGERQQSTTRYFTFVGGNLVTWKSKRQKKLNIGLWSKEYKSYYGRKDS</sequence>
<dbReference type="STRING" id="157652.A0A371I5M3"/>
<dbReference type="AlphaFoldDB" id="A0A371I5M3"/>
<evidence type="ECO:0000313" key="2">
    <source>
        <dbReference type="Proteomes" id="UP000257109"/>
    </source>
</evidence>
<reference evidence="1" key="1">
    <citation type="submission" date="2018-05" db="EMBL/GenBank/DDBJ databases">
        <title>Draft genome of Mucuna pruriens seed.</title>
        <authorList>
            <person name="Nnadi N.E."/>
            <person name="Vos R."/>
            <person name="Hasami M.H."/>
            <person name="Devisetty U.K."/>
            <person name="Aguiy J.C."/>
        </authorList>
    </citation>
    <scope>NUCLEOTIDE SEQUENCE [LARGE SCALE GENOMIC DNA]</scope>
    <source>
        <strain evidence="1">JCA_2017</strain>
    </source>
</reference>
<gene>
    <name evidence="1" type="ORF">CR513_05167</name>
</gene>
<proteinExistence type="predicted"/>